<keyword evidence="5" id="KW-0808">Transferase</keyword>
<evidence type="ECO:0000256" key="1">
    <source>
        <dbReference type="ARBA" id="ARBA00004123"/>
    </source>
</evidence>
<dbReference type="AlphaFoldDB" id="A0AAN9A5I4"/>
<sequence length="666" mass="75799">MEEETFLGMVKKLAIAIQSSPEKYRYVKSNCSNRMTYEGLFYFIWNFKDAQEMLTPSLINSVKSEESAESLRKEGNNYYKKQLDKALELYNRSIMESPHHVMRDVEMDENIGREERYLCPLIQPSRYGGIPDGEPTVGLAVGFANRSAVLFELKMYDQCIEDIELALKYGYPKEKQEKLENRRANCLLELKTCSSESTDSEVDNPKEKAVGEEQISTDTDFCEKLLSSMQISKDTDKSCKSMMKSYKVTYPPVPSEVNEDVPVLSSAVKVSSVPEKGRCLIAARDIAPGEILGVEEAQSICIEKDKLDLHCSTCLRLTINPLPCPGCTKIVFCNETCRLKGLSEDHWLECSILPTMLSLDMTKRNLVFKMLKSLSYNELSAFIRRLEREGKDNPEKDIFVSSSYKSVYNLCTNKDKLSFEFIFMQCQIAFVITKLLLQSGRFFLNSRAQPFEPTSEDIIKTGAVLLSHDIQLYCNPYQIYDLQIKDSVGAGVFPTLSLMNHSCYPSVRHYSCGRSLVCRAIRPIPDGEELTISYASEFQKQPRAERKPILDRYMFSCTCEACENNWRTFEDLPSLRLKCLECQTPIEGRLRLCQACVVKSTNKDSTSAVITVEQYEEIDKIWSGVLGASSLESNISNGVKMTQKDYSFICESLQLLYTRVVMPCQH</sequence>
<protein>
    <recommendedName>
        <fullName evidence="9">SET domain-containing protein</fullName>
    </recommendedName>
</protein>
<dbReference type="InterPro" id="IPR052097">
    <property type="entry name" value="SET-MYND_domain_protein"/>
</dbReference>
<dbReference type="GO" id="GO:0005737">
    <property type="term" value="C:cytoplasm"/>
    <property type="evidence" value="ECO:0007669"/>
    <property type="project" value="UniProtKB-SubCell"/>
</dbReference>
<dbReference type="SUPFAM" id="SSF48452">
    <property type="entry name" value="TPR-like"/>
    <property type="match status" value="1"/>
</dbReference>
<dbReference type="SUPFAM" id="SSF82199">
    <property type="entry name" value="SET domain"/>
    <property type="match status" value="1"/>
</dbReference>
<dbReference type="Gene3D" id="6.10.140.2220">
    <property type="match status" value="1"/>
</dbReference>
<dbReference type="InterPro" id="IPR001214">
    <property type="entry name" value="SET_dom"/>
</dbReference>
<dbReference type="Gene3D" id="1.25.40.10">
    <property type="entry name" value="Tetratricopeptide repeat domain"/>
    <property type="match status" value="1"/>
</dbReference>
<gene>
    <name evidence="10" type="ORF">SK128_026960</name>
</gene>
<dbReference type="InterPro" id="IPR011990">
    <property type="entry name" value="TPR-like_helical_dom_sf"/>
</dbReference>
<dbReference type="Gene3D" id="1.10.220.160">
    <property type="match status" value="1"/>
</dbReference>
<dbReference type="SUPFAM" id="SSF144232">
    <property type="entry name" value="HIT/MYND zinc finger-like"/>
    <property type="match status" value="1"/>
</dbReference>
<feature type="domain" description="SET" evidence="9">
    <location>
        <begin position="266"/>
        <end position="535"/>
    </location>
</feature>
<dbReference type="PROSITE" id="PS50280">
    <property type="entry name" value="SET"/>
    <property type="match status" value="1"/>
</dbReference>
<dbReference type="Gene3D" id="2.170.270.10">
    <property type="entry name" value="SET domain"/>
    <property type="match status" value="1"/>
</dbReference>
<keyword evidence="3" id="KW-0963">Cytoplasm</keyword>
<dbReference type="Pfam" id="PF00856">
    <property type="entry name" value="SET"/>
    <property type="match status" value="1"/>
</dbReference>
<comment type="catalytic activity">
    <reaction evidence="8">
        <text>L-lysyl-[protein] + S-adenosyl-L-methionine = N(6)-methyl-L-lysyl-[protein] + S-adenosyl-L-homocysteine + H(+)</text>
        <dbReference type="Rhea" id="RHEA:51736"/>
        <dbReference type="Rhea" id="RHEA-COMP:9752"/>
        <dbReference type="Rhea" id="RHEA-COMP:13053"/>
        <dbReference type="ChEBI" id="CHEBI:15378"/>
        <dbReference type="ChEBI" id="CHEBI:29969"/>
        <dbReference type="ChEBI" id="CHEBI:57856"/>
        <dbReference type="ChEBI" id="CHEBI:59789"/>
        <dbReference type="ChEBI" id="CHEBI:61929"/>
    </reaction>
</comment>
<dbReference type="GO" id="GO:0042826">
    <property type="term" value="F:histone deacetylase binding"/>
    <property type="evidence" value="ECO:0007669"/>
    <property type="project" value="TreeGrafter"/>
</dbReference>
<dbReference type="PANTHER" id="PTHR46165">
    <property type="entry name" value="SET AND MYND DOMAIN-CONTAINING PROTEIN 4"/>
    <property type="match status" value="1"/>
</dbReference>
<organism evidence="10 11">
    <name type="scientific">Halocaridina rubra</name>
    <name type="common">Hawaiian red shrimp</name>
    <dbReference type="NCBI Taxonomy" id="373956"/>
    <lineage>
        <taxon>Eukaryota</taxon>
        <taxon>Metazoa</taxon>
        <taxon>Ecdysozoa</taxon>
        <taxon>Arthropoda</taxon>
        <taxon>Crustacea</taxon>
        <taxon>Multicrustacea</taxon>
        <taxon>Malacostraca</taxon>
        <taxon>Eumalacostraca</taxon>
        <taxon>Eucarida</taxon>
        <taxon>Decapoda</taxon>
        <taxon>Pleocyemata</taxon>
        <taxon>Caridea</taxon>
        <taxon>Atyoidea</taxon>
        <taxon>Atyidae</taxon>
        <taxon>Halocaridina</taxon>
    </lineage>
</organism>
<evidence type="ECO:0000256" key="4">
    <source>
        <dbReference type="ARBA" id="ARBA00022603"/>
    </source>
</evidence>
<evidence type="ECO:0000256" key="5">
    <source>
        <dbReference type="ARBA" id="ARBA00022679"/>
    </source>
</evidence>
<dbReference type="EMBL" id="JAXCGZ010004895">
    <property type="protein sequence ID" value="KAK7081441.1"/>
    <property type="molecule type" value="Genomic_DNA"/>
</dbReference>
<evidence type="ECO:0000256" key="2">
    <source>
        <dbReference type="ARBA" id="ARBA00004496"/>
    </source>
</evidence>
<dbReference type="Proteomes" id="UP001381693">
    <property type="component" value="Unassembled WGS sequence"/>
</dbReference>
<keyword evidence="4" id="KW-0489">Methyltransferase</keyword>
<evidence type="ECO:0000313" key="11">
    <source>
        <dbReference type="Proteomes" id="UP001381693"/>
    </source>
</evidence>
<evidence type="ECO:0000313" key="10">
    <source>
        <dbReference type="EMBL" id="KAK7081441.1"/>
    </source>
</evidence>
<accession>A0AAN9A5I4</accession>
<dbReference type="GO" id="GO:0032259">
    <property type="term" value="P:methylation"/>
    <property type="evidence" value="ECO:0007669"/>
    <property type="project" value="UniProtKB-KW"/>
</dbReference>
<keyword evidence="7" id="KW-0539">Nucleus</keyword>
<dbReference type="PANTHER" id="PTHR46165:SF2">
    <property type="entry name" value="SET AND MYND DOMAIN-CONTAINING PROTEIN 4"/>
    <property type="match status" value="1"/>
</dbReference>
<evidence type="ECO:0000256" key="6">
    <source>
        <dbReference type="ARBA" id="ARBA00022691"/>
    </source>
</evidence>
<evidence type="ECO:0000259" key="9">
    <source>
        <dbReference type="PROSITE" id="PS50280"/>
    </source>
</evidence>
<keyword evidence="6" id="KW-0949">S-adenosyl-L-methionine</keyword>
<reference evidence="10 11" key="1">
    <citation type="submission" date="2023-11" db="EMBL/GenBank/DDBJ databases">
        <title>Halocaridina rubra genome assembly.</title>
        <authorList>
            <person name="Smith C."/>
        </authorList>
    </citation>
    <scope>NUCLEOTIDE SEQUENCE [LARGE SCALE GENOMIC DNA]</scope>
    <source>
        <strain evidence="10">EP-1</strain>
        <tissue evidence="10">Whole</tissue>
    </source>
</reference>
<evidence type="ECO:0000256" key="3">
    <source>
        <dbReference type="ARBA" id="ARBA00022490"/>
    </source>
</evidence>
<name>A0AAN9A5I4_HALRR</name>
<dbReference type="CDD" id="cd10536">
    <property type="entry name" value="SET_SMYD4"/>
    <property type="match status" value="1"/>
</dbReference>
<dbReference type="GO" id="GO:0008170">
    <property type="term" value="F:N-methyltransferase activity"/>
    <property type="evidence" value="ECO:0007669"/>
    <property type="project" value="UniProtKB-ARBA"/>
</dbReference>
<evidence type="ECO:0000256" key="7">
    <source>
        <dbReference type="ARBA" id="ARBA00023242"/>
    </source>
</evidence>
<comment type="subcellular location">
    <subcellularLocation>
        <location evidence="2">Cytoplasm</location>
    </subcellularLocation>
    <subcellularLocation>
        <location evidence="1">Nucleus</location>
    </subcellularLocation>
</comment>
<feature type="non-terminal residue" evidence="10">
    <location>
        <position position="666"/>
    </location>
</feature>
<dbReference type="InterPro" id="IPR044421">
    <property type="entry name" value="SMYD4_SET"/>
</dbReference>
<dbReference type="SMART" id="SM00317">
    <property type="entry name" value="SET"/>
    <property type="match status" value="1"/>
</dbReference>
<proteinExistence type="predicted"/>
<dbReference type="GO" id="GO:0005634">
    <property type="term" value="C:nucleus"/>
    <property type="evidence" value="ECO:0007669"/>
    <property type="project" value="UniProtKB-SubCell"/>
</dbReference>
<comment type="caution">
    <text evidence="10">The sequence shown here is derived from an EMBL/GenBank/DDBJ whole genome shotgun (WGS) entry which is preliminary data.</text>
</comment>
<dbReference type="GO" id="GO:0008757">
    <property type="term" value="F:S-adenosylmethionine-dependent methyltransferase activity"/>
    <property type="evidence" value="ECO:0007669"/>
    <property type="project" value="UniProtKB-ARBA"/>
</dbReference>
<keyword evidence="11" id="KW-1185">Reference proteome</keyword>
<dbReference type="GO" id="GO:0008276">
    <property type="term" value="F:protein methyltransferase activity"/>
    <property type="evidence" value="ECO:0007669"/>
    <property type="project" value="UniProtKB-ARBA"/>
</dbReference>
<dbReference type="InterPro" id="IPR046341">
    <property type="entry name" value="SET_dom_sf"/>
</dbReference>
<evidence type="ECO:0000256" key="8">
    <source>
        <dbReference type="ARBA" id="ARBA00048985"/>
    </source>
</evidence>